<reference evidence="1 2" key="1">
    <citation type="submission" date="2018-11" db="EMBL/GenBank/DDBJ databases">
        <title>Whole genome sequencing of Pantoea sp. RIT388.</title>
        <authorList>
            <person name="Gan H.M."/>
            <person name="Hudson A.O."/>
        </authorList>
    </citation>
    <scope>NUCLEOTIDE SEQUENCE [LARGE SCALE GENOMIC DNA]</scope>
    <source>
        <strain evidence="1 2">RIT388</strain>
    </source>
</reference>
<gene>
    <name evidence="1" type="ORF">BBB56_01200</name>
</gene>
<accession>A0A3N4PYA4</accession>
<protein>
    <submittedName>
        <fullName evidence="1">Uncharacterized protein</fullName>
    </submittedName>
</protein>
<proteinExistence type="predicted"/>
<evidence type="ECO:0000313" key="1">
    <source>
        <dbReference type="EMBL" id="RPE04484.1"/>
    </source>
</evidence>
<dbReference type="AlphaFoldDB" id="A0A3N4PYA4"/>
<keyword evidence="2" id="KW-1185">Reference proteome</keyword>
<organism evidence="1 2">
    <name type="scientific">Candidatus Pantoea deserta</name>
    <dbReference type="NCBI Taxonomy" id="1869313"/>
    <lineage>
        <taxon>Bacteria</taxon>
        <taxon>Pseudomonadati</taxon>
        <taxon>Pseudomonadota</taxon>
        <taxon>Gammaproteobacteria</taxon>
        <taxon>Enterobacterales</taxon>
        <taxon>Erwiniaceae</taxon>
        <taxon>Pantoea</taxon>
    </lineage>
</organism>
<dbReference type="EMBL" id="RMVG01000001">
    <property type="protein sequence ID" value="RPE04484.1"/>
    <property type="molecule type" value="Genomic_DNA"/>
</dbReference>
<dbReference type="Proteomes" id="UP000281332">
    <property type="component" value="Unassembled WGS sequence"/>
</dbReference>
<evidence type="ECO:0000313" key="2">
    <source>
        <dbReference type="Proteomes" id="UP000281332"/>
    </source>
</evidence>
<sequence>MFCQTANKLKTRVTWPEEQSVPRLDKNAGSVFEQREALARLRAHLRDEVRNCAGRAGKDA</sequence>
<name>A0A3N4PYA4_9GAMM</name>
<comment type="caution">
    <text evidence="1">The sequence shown here is derived from an EMBL/GenBank/DDBJ whole genome shotgun (WGS) entry which is preliminary data.</text>
</comment>